<feature type="region of interest" description="Disordered" evidence="1">
    <location>
        <begin position="139"/>
        <end position="174"/>
    </location>
</feature>
<organism evidence="3 4">
    <name type="scientific">Cotesia glomerata</name>
    <name type="common">Lepidopteran parasitic wasp</name>
    <name type="synonym">Apanteles glomeratus</name>
    <dbReference type="NCBI Taxonomy" id="32391"/>
    <lineage>
        <taxon>Eukaryota</taxon>
        <taxon>Metazoa</taxon>
        <taxon>Ecdysozoa</taxon>
        <taxon>Arthropoda</taxon>
        <taxon>Hexapoda</taxon>
        <taxon>Insecta</taxon>
        <taxon>Pterygota</taxon>
        <taxon>Neoptera</taxon>
        <taxon>Endopterygota</taxon>
        <taxon>Hymenoptera</taxon>
        <taxon>Apocrita</taxon>
        <taxon>Ichneumonoidea</taxon>
        <taxon>Braconidae</taxon>
        <taxon>Microgastrinae</taxon>
        <taxon>Cotesia</taxon>
    </lineage>
</organism>
<evidence type="ECO:0000313" key="4">
    <source>
        <dbReference type="Proteomes" id="UP000826195"/>
    </source>
</evidence>
<dbReference type="Proteomes" id="UP000826195">
    <property type="component" value="Unassembled WGS sequence"/>
</dbReference>
<feature type="chain" id="PRO_5043585969" evidence="2">
    <location>
        <begin position="21"/>
        <end position="964"/>
    </location>
</feature>
<evidence type="ECO:0000256" key="1">
    <source>
        <dbReference type="SAM" id="MobiDB-lite"/>
    </source>
</evidence>
<accession>A0AAV7HXV0</accession>
<keyword evidence="2" id="KW-0732">Signal</keyword>
<gene>
    <name evidence="3" type="ORF">KQX54_007632</name>
</gene>
<reference evidence="3 4" key="1">
    <citation type="journal article" date="2021" name="J. Hered.">
        <title>A chromosome-level genome assembly of the parasitoid wasp, Cotesia glomerata (Hymenoptera: Braconidae).</title>
        <authorList>
            <person name="Pinto B.J."/>
            <person name="Weis J.J."/>
            <person name="Gamble T."/>
            <person name="Ode P.J."/>
            <person name="Paul R."/>
            <person name="Zaspel J.M."/>
        </authorList>
    </citation>
    <scope>NUCLEOTIDE SEQUENCE [LARGE SCALE GENOMIC DNA]</scope>
    <source>
        <strain evidence="3">CgM1</strain>
    </source>
</reference>
<sequence length="964" mass="103831">MKATIVVALVLAITVQSAHSHLKLNLGLNTENSLNIGGFLGGVLGKVQAEKSLNVNVGHGNGISMHKEGMVSLGSNKWGFEKSGSVSIGGRQGGMSMTGHRGGSINIEGQDGYAQGQQSIHNEGHLHQNGGYEIGAQGSLTQNSGHYEQHSSVQNNHLGNSNSHFEQHGFQQSGSDQINEHVHIGHVESPNVHFGQKGFEQSGHGQIGDIFLVNQDKKSGNVHISSTEQSKIHVQQHGIEESNLGQTTGHSAHQTGGIIYELNTQGQKGENVHTGHVESSNDYFGQQESGESDYAHGKVEGSKKAGDIIVVIKDQNDGKIYKNNDINPNIHFGQQGENVHTGHVESSNDYFGQQESGESDYAHGKVEGSKKAGDIIVVIKDQNDGKIYKNNDINPNIHFGQQGENVHTGHVESSNDYFGQQESGESDYVHGKVEGSKKAGDIIVVIKDQNDGKIYKSNDINPNIHFGQQGENVHTGHVESSNDYFGQQESGESDYAHGKVEGSKKAGDIIVVIKDQNDGKIHKNNDINPNIHFGQQGIESNHDHIVIDGSKQGDIIVVIKDKNSGKVHGSHDESSKIYFKDGVAQSGSSHVIGSSEHKTNDHNLVMTGESSATVHNSQGSIKTDWDQVTGHSEDKTNDYDFKLHGQDGESVRNILSQNSKVNSEYGFVRGQGQTQGQSQLGQNQILTPFGKGQVQKESQSGDNQVQSQVQFGEEKGSEGSGLNKIFGFHKAGEILFGFGKPIGHDGHNKIEQNSNGHINVNRESSEEGSINVGSSVTGNKNSLIVVNEDDHTSNIKVGVNNQNSAKESVSGESSLSFSHGSEHSSIVGVGHHANVHDSTGQIEVTKEILNLGEKSHHSESSESNTHLKQGLWNSDFGFNKNAEKQSKVEINRHQESSSSARHSQSSVQHGSHSSHISSSHISSSHVQSSHSSSKFHQSINNSNIGKLENSDNSGEGLVDIRIEP</sequence>
<feature type="compositionally biased region" description="Low complexity" evidence="1">
    <location>
        <begin position="804"/>
        <end position="823"/>
    </location>
</feature>
<name>A0AAV7HXV0_COTGL</name>
<proteinExistence type="predicted"/>
<feature type="compositionally biased region" description="Low complexity" evidence="1">
    <location>
        <begin position="896"/>
        <end position="938"/>
    </location>
</feature>
<feature type="region of interest" description="Disordered" evidence="1">
    <location>
        <begin position="887"/>
        <end position="964"/>
    </location>
</feature>
<comment type="caution">
    <text evidence="3">The sequence shown here is derived from an EMBL/GenBank/DDBJ whole genome shotgun (WGS) entry which is preliminary data.</text>
</comment>
<evidence type="ECO:0000256" key="2">
    <source>
        <dbReference type="SAM" id="SignalP"/>
    </source>
</evidence>
<feature type="signal peptide" evidence="2">
    <location>
        <begin position="1"/>
        <end position="20"/>
    </location>
</feature>
<dbReference type="AlphaFoldDB" id="A0AAV7HXV0"/>
<protein>
    <submittedName>
        <fullName evidence="3">Uncharacterized protein</fullName>
    </submittedName>
</protein>
<feature type="region of interest" description="Disordered" evidence="1">
    <location>
        <begin position="800"/>
        <end position="823"/>
    </location>
</feature>
<dbReference type="EMBL" id="JAHXZJ010002609">
    <property type="protein sequence ID" value="KAH0539727.1"/>
    <property type="molecule type" value="Genomic_DNA"/>
</dbReference>
<evidence type="ECO:0000313" key="3">
    <source>
        <dbReference type="EMBL" id="KAH0539727.1"/>
    </source>
</evidence>
<keyword evidence="4" id="KW-1185">Reference proteome</keyword>